<keyword evidence="2" id="KW-1185">Reference proteome</keyword>
<dbReference type="Proteomes" id="UP000469440">
    <property type="component" value="Unassembled WGS sequence"/>
</dbReference>
<gene>
    <name evidence="1" type="ORF">CAFE_22960</name>
</gene>
<evidence type="ECO:0000313" key="1">
    <source>
        <dbReference type="EMBL" id="MVB11576.1"/>
    </source>
</evidence>
<proteinExistence type="predicted"/>
<dbReference type="AlphaFoldDB" id="A0A6N8I0G3"/>
<name>A0A6N8I0G3_9FIRM</name>
<organism evidence="1 2">
    <name type="scientific">Caproicibacter fermentans</name>
    <dbReference type="NCBI Taxonomy" id="2576756"/>
    <lineage>
        <taxon>Bacteria</taxon>
        <taxon>Bacillati</taxon>
        <taxon>Bacillota</taxon>
        <taxon>Clostridia</taxon>
        <taxon>Eubacteriales</taxon>
        <taxon>Acutalibacteraceae</taxon>
        <taxon>Caproicibacter</taxon>
    </lineage>
</organism>
<evidence type="ECO:0000313" key="2">
    <source>
        <dbReference type="Proteomes" id="UP000469440"/>
    </source>
</evidence>
<dbReference type="EMBL" id="VWXL01000061">
    <property type="protein sequence ID" value="MVB11576.1"/>
    <property type="molecule type" value="Genomic_DNA"/>
</dbReference>
<comment type="caution">
    <text evidence="1">The sequence shown here is derived from an EMBL/GenBank/DDBJ whole genome shotgun (WGS) entry which is preliminary data.</text>
</comment>
<sequence>MRVFFTPDKHELIEHACSVRIRSAEVIKVFLHLEPVPFNQGFYAVDMNFFFDVCLDVFLPQSACPNVLHGVCLANKRVILFGSDGNVKTFVSGCSADPDVELTTGKVLPKAVCRVSEPIGLSAKICDRPPQGCDICSGIPDSISELYGAEFDYGCSHAIYATIGLFTIVQLVRDVPLLIPSYEFCIPEQECQPTSDSPREMFRRIEFPAEDFFPPKVSDISGDNGGSCEKR</sequence>
<accession>A0A6N8I0G3</accession>
<protein>
    <submittedName>
        <fullName evidence="1">Uncharacterized protein</fullName>
    </submittedName>
</protein>
<dbReference type="RefSeq" id="WP_233452793.1">
    <property type="nucleotide sequence ID" value="NZ_VWXL01000061.1"/>
</dbReference>
<reference evidence="1 2" key="1">
    <citation type="submission" date="2019-09" db="EMBL/GenBank/DDBJ databases">
        <title>Genome sequence of Clostridium sp. EA1.</title>
        <authorList>
            <person name="Poehlein A."/>
            <person name="Bengelsdorf F.R."/>
            <person name="Daniel R."/>
        </authorList>
    </citation>
    <scope>NUCLEOTIDE SEQUENCE [LARGE SCALE GENOMIC DNA]</scope>
    <source>
        <strain evidence="1 2">EA1</strain>
    </source>
</reference>